<dbReference type="EMBL" id="LR130778">
    <property type="protein sequence ID" value="VDN46205.1"/>
    <property type="molecule type" value="Genomic_DNA"/>
</dbReference>
<dbReference type="AlphaFoldDB" id="A0A3P7NTM8"/>
<dbReference type="Proteomes" id="UP000279029">
    <property type="component" value="Chromosome"/>
</dbReference>
<proteinExistence type="predicted"/>
<accession>A0A3P7NTM8</accession>
<evidence type="ECO:0000256" key="1">
    <source>
        <dbReference type="SAM" id="Phobius"/>
    </source>
</evidence>
<evidence type="ECO:0000313" key="2">
    <source>
        <dbReference type="EMBL" id="VDN46205.1"/>
    </source>
</evidence>
<gene>
    <name evidence="2" type="ORF">PATL70BA_0357</name>
</gene>
<protein>
    <submittedName>
        <fullName evidence="2">Uncharacterized protein</fullName>
    </submittedName>
</protein>
<name>A0A3P7NTM8_9FIRM</name>
<keyword evidence="1" id="KW-0472">Membrane</keyword>
<keyword evidence="3" id="KW-1185">Reference proteome</keyword>
<dbReference type="KEGG" id="cbar:PATL70BA_0357"/>
<evidence type="ECO:0000313" key="3">
    <source>
        <dbReference type="Proteomes" id="UP000279029"/>
    </source>
</evidence>
<keyword evidence="1" id="KW-0812">Transmembrane</keyword>
<sequence length="81" mass="9607">MLDKDYMQKLDTLEVQKEMRDLFMKTGYSLFFYSNDKTVKKFVEFRRSGLDADKESFDKEKIVLVLVCIGFIIFFGKRTNG</sequence>
<keyword evidence="1" id="KW-1133">Transmembrane helix</keyword>
<feature type="transmembrane region" description="Helical" evidence="1">
    <location>
        <begin position="62"/>
        <end position="79"/>
    </location>
</feature>
<reference evidence="2 3" key="1">
    <citation type="submission" date="2018-09" db="EMBL/GenBank/DDBJ databases">
        <authorList>
            <person name="Postec A."/>
        </authorList>
    </citation>
    <scope>NUCLEOTIDE SEQUENCE [LARGE SCALE GENOMIC DNA]</scope>
    <source>
        <strain evidence="2">70B-A</strain>
    </source>
</reference>
<organism evidence="2 3">
    <name type="scientific">Petrocella atlantisensis</name>
    <dbReference type="NCBI Taxonomy" id="2173034"/>
    <lineage>
        <taxon>Bacteria</taxon>
        <taxon>Bacillati</taxon>
        <taxon>Bacillota</taxon>
        <taxon>Clostridia</taxon>
        <taxon>Lachnospirales</taxon>
        <taxon>Vallitaleaceae</taxon>
        <taxon>Petrocella</taxon>
    </lineage>
</organism>